<gene>
    <name evidence="2" type="ORF">ZT3D7_G4015</name>
</gene>
<sequence>MRLPIFKMANPSAPGAAQPEASAVSPCYFFDKLSPETRCLIYEYVFGPEKYVQRLFQDDEMEMLNHSGDLLFADYHDDENNDDKNSDSEDEEEEEPYKQYNVLHTDILEVNKTAFAEGLDTFYKVKIVRASFAEFNRLMRLKKHSDLVRNVEIVERGYGGMHGSPMALETVQDAQFLPRLMSCTILLDRLSPFGNDPVTARRYARLCRLGEVVCTGIGTYTFTGRYSKVQAVYSHIAKLWPNVARTPTGFDALENVRTILKAWNILPRSPYVWGHEAQLVPWASHTSLRLFIGLVQRCLDLTTPTSNGSHPRCSRKEDKQLTSFTASLEPNLRDKVFNGLVKPLSRLGPGDNPQLMEDFTEWLAVNMRNYWVWHDPDEADREKPQWVELGESSKGAEISKSQRAFEALHIYDPVFEDNTKICLSMAREQMQSYPKIRGLVGQDFIWEASKAPLQQVYFLCMAVEWLKFPHGTRSLDGIELHDWSLGLLRKYLESAGVSQNSDLHKSNLSFLRAHFDYAMAISSQRKQYLQKLREHGSSGQAVQQPLVEDTSVQYNATQGATGQNEHEAGDDPMNVDEAEEDKFEGLIYEPFARELGQLIREAQALG</sequence>
<reference evidence="2 3" key="1">
    <citation type="submission" date="2016-06" db="EMBL/GenBank/DDBJ databases">
        <authorList>
            <person name="Kjaerup R.B."/>
            <person name="Dalgaard T.S."/>
            <person name="Juul-Madsen H.R."/>
        </authorList>
    </citation>
    <scope>NUCLEOTIDE SEQUENCE [LARGE SCALE GENOMIC DNA]</scope>
</reference>
<evidence type="ECO:0000256" key="1">
    <source>
        <dbReference type="SAM" id="MobiDB-lite"/>
    </source>
</evidence>
<evidence type="ECO:0000313" key="3">
    <source>
        <dbReference type="Proteomes" id="UP000215127"/>
    </source>
</evidence>
<dbReference type="AlphaFoldDB" id="A0A1X7RN69"/>
<proteinExistence type="predicted"/>
<organism evidence="2 3">
    <name type="scientific">Zymoseptoria tritici (strain ST99CH_3D7)</name>
    <dbReference type="NCBI Taxonomy" id="1276538"/>
    <lineage>
        <taxon>Eukaryota</taxon>
        <taxon>Fungi</taxon>
        <taxon>Dikarya</taxon>
        <taxon>Ascomycota</taxon>
        <taxon>Pezizomycotina</taxon>
        <taxon>Dothideomycetes</taxon>
        <taxon>Dothideomycetidae</taxon>
        <taxon>Mycosphaerellales</taxon>
        <taxon>Mycosphaerellaceae</taxon>
        <taxon>Zymoseptoria</taxon>
    </lineage>
</organism>
<dbReference type="Proteomes" id="UP000215127">
    <property type="component" value="Chromosome 3"/>
</dbReference>
<feature type="region of interest" description="Disordered" evidence="1">
    <location>
        <begin position="75"/>
        <end position="98"/>
    </location>
</feature>
<name>A0A1X7RN69_ZYMT9</name>
<dbReference type="EMBL" id="LT853694">
    <property type="protein sequence ID" value="SMQ48865.1"/>
    <property type="molecule type" value="Genomic_DNA"/>
</dbReference>
<evidence type="ECO:0000313" key="2">
    <source>
        <dbReference type="EMBL" id="SMQ48865.1"/>
    </source>
</evidence>
<protein>
    <submittedName>
        <fullName evidence="2">Uncharacterized protein</fullName>
    </submittedName>
</protein>
<accession>A0A1X7RN69</accession>
<keyword evidence="3" id="KW-1185">Reference proteome</keyword>